<dbReference type="PANTHER" id="PTHR47396">
    <property type="entry name" value="TYPE I RESTRICTION ENZYME ECOKI R PROTEIN"/>
    <property type="match status" value="1"/>
</dbReference>
<dbReference type="EMBL" id="JACHHI010000003">
    <property type="protein sequence ID" value="MBB6477630.1"/>
    <property type="molecule type" value="Genomic_DNA"/>
</dbReference>
<dbReference type="Pfam" id="PF00271">
    <property type="entry name" value="Helicase_C"/>
    <property type="match status" value="1"/>
</dbReference>
<proteinExistence type="predicted"/>
<dbReference type="InterPro" id="IPR050742">
    <property type="entry name" value="Helicase_Restrict-Modif_Enz"/>
</dbReference>
<evidence type="ECO:0000313" key="4">
    <source>
        <dbReference type="Proteomes" id="UP000591941"/>
    </source>
</evidence>
<dbReference type="CDD" id="cd18032">
    <property type="entry name" value="DEXHc_RE_I_III_res"/>
    <property type="match status" value="1"/>
</dbReference>
<sequence>MQLRDYQEQAVKAVFAEWANGRPKTLLVCPTGTGKTVIFSEIVRRIVAAGKRVLVLAHREELLNQAAEKIETLTGCMTALEKGTQTSLHSMAPITIASVQTLSRESRLQAFEHDHFDTVIIDEAHHALSPTYRRIIDYFQAKYLGVTATPDRGDKKKLGEIFDSLAFEYSTITAINQGYLVPIIAKQIPLKIDISQVGRSGGDYAAGDSGHAIEPYLSEIAREVKPLSSDRKIVMFLPLIETSRKMVKALQDIGIAAAEVNGESADRAEIIRDFERGKYSVLCNAMLLTEGWDCPAVDCIVILRPTKIRSLYVQMVGRGTRPAPNKKDLLLLDFLWQSGRMELCRPADIVADKEEKLTRITQKLTDADGEQLDLLELADEVDRDIVKEREQAMKDLLEKNSTKKSKTVNVMQFEFSIGGGMLLDYEPDFAWEREPVTEKQAQTLRKLGVDPEGISCKGAASVVLNRLFKRMDAGLATPLQIRTLERYGMEDVGDWTKDQATKAIGFIAQNKWKMSATVRERIRGIRS</sequence>
<evidence type="ECO:0000259" key="2">
    <source>
        <dbReference type="PROSITE" id="PS51194"/>
    </source>
</evidence>
<dbReference type="RefSeq" id="WP_159822564.1">
    <property type="nucleotide sequence ID" value="NZ_CABWNB010000002.1"/>
</dbReference>
<dbReference type="GeneID" id="93485932"/>
<dbReference type="InterPro" id="IPR014001">
    <property type="entry name" value="Helicase_ATP-bd"/>
</dbReference>
<dbReference type="PROSITE" id="PS51194">
    <property type="entry name" value="HELICASE_CTER"/>
    <property type="match status" value="1"/>
</dbReference>
<reference evidence="3 4" key="1">
    <citation type="submission" date="2020-08" db="EMBL/GenBank/DDBJ databases">
        <title>Genomic Encyclopedia of Type Strains, Phase IV (KMG-IV): sequencing the most valuable type-strain genomes for metagenomic binning, comparative biology and taxonomic classification.</title>
        <authorList>
            <person name="Goeker M."/>
        </authorList>
    </citation>
    <scope>NUCLEOTIDE SEQUENCE [LARGE SCALE GENOMIC DNA]</scope>
    <source>
        <strain evidence="3 4">DSM 21255</strain>
    </source>
</reference>
<feature type="domain" description="Helicase ATP-binding" evidence="1">
    <location>
        <begin position="16"/>
        <end position="168"/>
    </location>
</feature>
<keyword evidence="3" id="KW-0067">ATP-binding</keyword>
<dbReference type="GO" id="GO:0003677">
    <property type="term" value="F:DNA binding"/>
    <property type="evidence" value="ECO:0007669"/>
    <property type="project" value="InterPro"/>
</dbReference>
<dbReference type="InterPro" id="IPR001650">
    <property type="entry name" value="Helicase_C-like"/>
</dbReference>
<dbReference type="SMART" id="SM00490">
    <property type="entry name" value="HELICc"/>
    <property type="match status" value="1"/>
</dbReference>
<dbReference type="InterPro" id="IPR027417">
    <property type="entry name" value="P-loop_NTPase"/>
</dbReference>
<comment type="caution">
    <text evidence="3">The sequence shown here is derived from an EMBL/GenBank/DDBJ whole genome shotgun (WGS) entry which is preliminary data.</text>
</comment>
<dbReference type="GO" id="GO:0005524">
    <property type="term" value="F:ATP binding"/>
    <property type="evidence" value="ECO:0007669"/>
    <property type="project" value="InterPro"/>
</dbReference>
<keyword evidence="3" id="KW-0347">Helicase</keyword>
<dbReference type="OrthoDB" id="9802848at2"/>
<dbReference type="SUPFAM" id="SSF52540">
    <property type="entry name" value="P-loop containing nucleoside triphosphate hydrolases"/>
    <property type="match status" value="1"/>
</dbReference>
<gene>
    <name evidence="3" type="ORF">HNR45_000663</name>
</gene>
<name>A0A841R3H7_9FIRM</name>
<feature type="domain" description="Helicase C-terminal" evidence="2">
    <location>
        <begin position="212"/>
        <end position="383"/>
    </location>
</feature>
<dbReference type="Proteomes" id="UP000591941">
    <property type="component" value="Unassembled WGS sequence"/>
</dbReference>
<accession>A0A841R3H7</accession>
<organism evidence="3 4">
    <name type="scientific">Negativicoccus succinicivorans</name>
    <dbReference type="NCBI Taxonomy" id="620903"/>
    <lineage>
        <taxon>Bacteria</taxon>
        <taxon>Bacillati</taxon>
        <taxon>Bacillota</taxon>
        <taxon>Negativicutes</taxon>
        <taxon>Veillonellales</taxon>
        <taxon>Veillonellaceae</taxon>
        <taxon>Negativicoccus</taxon>
    </lineage>
</organism>
<protein>
    <submittedName>
        <fullName evidence="3">Superfamily II DNA or RNA helicase</fullName>
    </submittedName>
</protein>
<dbReference type="PROSITE" id="PS51192">
    <property type="entry name" value="HELICASE_ATP_BIND_1"/>
    <property type="match status" value="1"/>
</dbReference>
<dbReference type="SMART" id="SM00487">
    <property type="entry name" value="DEXDc"/>
    <property type="match status" value="1"/>
</dbReference>
<evidence type="ECO:0000313" key="3">
    <source>
        <dbReference type="EMBL" id="MBB6477630.1"/>
    </source>
</evidence>
<dbReference type="InterPro" id="IPR006935">
    <property type="entry name" value="Helicase/UvrB_N"/>
</dbReference>
<evidence type="ECO:0000259" key="1">
    <source>
        <dbReference type="PROSITE" id="PS51192"/>
    </source>
</evidence>
<dbReference type="Gene3D" id="3.40.50.300">
    <property type="entry name" value="P-loop containing nucleotide triphosphate hydrolases"/>
    <property type="match status" value="2"/>
</dbReference>
<dbReference type="AlphaFoldDB" id="A0A841R3H7"/>
<keyword evidence="3" id="KW-0378">Hydrolase</keyword>
<keyword evidence="3" id="KW-0547">Nucleotide-binding</keyword>
<dbReference type="GO" id="GO:0004386">
    <property type="term" value="F:helicase activity"/>
    <property type="evidence" value="ECO:0007669"/>
    <property type="project" value="UniProtKB-KW"/>
</dbReference>
<dbReference type="Pfam" id="PF04851">
    <property type="entry name" value="ResIII"/>
    <property type="match status" value="1"/>
</dbReference>
<dbReference type="GO" id="GO:0005829">
    <property type="term" value="C:cytosol"/>
    <property type="evidence" value="ECO:0007669"/>
    <property type="project" value="TreeGrafter"/>
</dbReference>
<dbReference type="PANTHER" id="PTHR47396:SF1">
    <property type="entry name" value="ATP-DEPENDENT HELICASE IRC3-RELATED"/>
    <property type="match status" value="1"/>
</dbReference>
<keyword evidence="4" id="KW-1185">Reference proteome</keyword>
<dbReference type="GO" id="GO:0016787">
    <property type="term" value="F:hydrolase activity"/>
    <property type="evidence" value="ECO:0007669"/>
    <property type="project" value="InterPro"/>
</dbReference>